<evidence type="ECO:0000256" key="4">
    <source>
        <dbReference type="RuleBase" id="RU369035"/>
    </source>
</evidence>
<evidence type="ECO:0000259" key="7">
    <source>
        <dbReference type="Pfam" id="PF05843"/>
    </source>
</evidence>
<dbReference type="SUPFAM" id="SSF48452">
    <property type="entry name" value="TPR-like"/>
    <property type="match status" value="2"/>
</dbReference>
<reference evidence="8" key="1">
    <citation type="submission" date="2021-03" db="EMBL/GenBank/DDBJ databases">
        <authorList>
            <person name="Tagirdzhanova G."/>
        </authorList>
    </citation>
    <scope>NUCLEOTIDE SEQUENCE</scope>
</reference>
<dbReference type="OrthoDB" id="26282at2759"/>
<keyword evidence="4" id="KW-0507">mRNA processing</keyword>
<dbReference type="AlphaFoldDB" id="A0A8H3F0H1"/>
<dbReference type="InterPro" id="IPR045243">
    <property type="entry name" value="Rna14-like"/>
</dbReference>
<comment type="subcellular location">
    <subcellularLocation>
        <location evidence="4">Nucleus</location>
    </subcellularLocation>
    <subcellularLocation>
        <location evidence="4">Cytoplasm</location>
    </subcellularLocation>
    <text evidence="4">Nucleus and/or cytoplasm.</text>
</comment>
<dbReference type="GO" id="GO:0003729">
    <property type="term" value="F:mRNA binding"/>
    <property type="evidence" value="ECO:0007669"/>
    <property type="project" value="TreeGrafter"/>
</dbReference>
<feature type="compositionally biased region" description="Basic and acidic residues" evidence="6">
    <location>
        <begin position="625"/>
        <end position="635"/>
    </location>
</feature>
<feature type="region of interest" description="Disordered" evidence="6">
    <location>
        <begin position="1"/>
        <end position="60"/>
    </location>
</feature>
<evidence type="ECO:0000256" key="6">
    <source>
        <dbReference type="SAM" id="MobiDB-lite"/>
    </source>
</evidence>
<dbReference type="GO" id="GO:0180010">
    <property type="term" value="P:co-transcriptional mRNA 3'-end processing, cleavage and polyadenylation pathway"/>
    <property type="evidence" value="ECO:0007669"/>
    <property type="project" value="UniProtKB-UniRule"/>
</dbReference>
<name>A0A8H3F0H1_9LECA</name>
<dbReference type="InterPro" id="IPR003107">
    <property type="entry name" value="HAT"/>
</dbReference>
<dbReference type="InterPro" id="IPR011990">
    <property type="entry name" value="TPR-like_helical_dom_sf"/>
</dbReference>
<dbReference type="PANTHER" id="PTHR19980">
    <property type="entry name" value="RNA CLEAVAGE STIMULATION FACTOR"/>
    <property type="match status" value="1"/>
</dbReference>
<sequence length="956" mass="106850">MADTETPEEAFLRSMQAKNEQLAEGYNMTEGDGHNVIVGDESAQQIESSDEHDPAQDVPDMMVSSTLGQQAQISSFDSPADTTATASRPNSSTAVIDNAAVSSSAFPTASNTSDKITAQPSTPTIAVASIPAMSAKPLLATQKARLPNDLVGILEDRIKVDPKGDIDAWLSLITEFERRGKLEDARKAYQRFLEAFPLAGEQWAAFIQFETEADNRQGVQTLLNEALYKKGVSTLELWTAYLDYVRRYFNVLTDETGKASQVIHSAYKSAIDATGIDKDSGKLWQDYIDFIKSGPGTLGQQDWQSQRKMDLLREAYQEAISVPTQAVEALWKDYSAFENGLNKMTGRQLLQKKSADYMSARSSYTELQNITRELLRTTLPKLPPALGFEGDVEYMKQVDIWQRWIQWEKDDPLVLKDENNAAYRKRIIYVYRQALMTLTFWPEMWFDAAEFCFANDMVAEGDEILTQGSTHNPESSLLAFRRADRFEMTTTNGNDDRSKIQRGEKVCEPYNELLDTLYALVERAANREKQEIARIEAEFADLALQEDNAATKSDSDDDDDNDDGETHGKKLVEDKKQSQINALKAVSSIQITLLTKSISHAWIAMMQALQRMQGKGNTQAKKKTQQKDKADDKDKLEIGGSRQVLAKAHRRGHITSDVWLAAALLEFHTADTEAAKRVFARGWKVFPEDENFAVEYIKFLSTIDDHTNARVVFEQTVSKLTSKPETILKAKALFVFFHKYECMYGELAQIQKLEARMKEIFPDDPKIYAFSQRFTNNNFDPTAIRPIISPAAQARPKFIGVPHPPVMLTVEQPQSRQPSPPRNTIIPPLPIVNSPKRALEDSFDSDASRPRKLARGESPNPLAGAAGRRLISMRQGNQPTPVVIPNGTQPPLPPPLPRDITFLLSIIPPASTYDSVLFKPDAMVSLIRDTNIPSNIEQLPTSQRAGAPAAAGGYYR</sequence>
<dbReference type="PANTHER" id="PTHR19980:SF0">
    <property type="entry name" value="CLEAVAGE STIMULATION FACTOR SUBUNIT 3"/>
    <property type="match status" value="1"/>
</dbReference>
<keyword evidence="4" id="KW-0963">Cytoplasm</keyword>
<organism evidence="8 9">
    <name type="scientific">Gomphillus americanus</name>
    <dbReference type="NCBI Taxonomy" id="1940652"/>
    <lineage>
        <taxon>Eukaryota</taxon>
        <taxon>Fungi</taxon>
        <taxon>Dikarya</taxon>
        <taxon>Ascomycota</taxon>
        <taxon>Pezizomycotina</taxon>
        <taxon>Lecanoromycetes</taxon>
        <taxon>OSLEUM clade</taxon>
        <taxon>Ostropomycetidae</taxon>
        <taxon>Ostropales</taxon>
        <taxon>Graphidaceae</taxon>
        <taxon>Gomphilloideae</taxon>
        <taxon>Gomphillus</taxon>
    </lineage>
</organism>
<dbReference type="Gene3D" id="1.25.40.1040">
    <property type="match status" value="2"/>
</dbReference>
<feature type="region of interest" description="Disordered" evidence="6">
    <location>
        <begin position="811"/>
        <end position="864"/>
    </location>
</feature>
<dbReference type="Pfam" id="PF05843">
    <property type="entry name" value="Suf"/>
    <property type="match status" value="1"/>
</dbReference>
<feature type="region of interest" description="Disordered" evidence="6">
    <location>
        <begin position="614"/>
        <end position="635"/>
    </location>
</feature>
<evidence type="ECO:0000256" key="1">
    <source>
        <dbReference type="ARBA" id="ARBA00002863"/>
    </source>
</evidence>
<gene>
    <name evidence="8" type="ORF">GOMPHAMPRED_007958</name>
</gene>
<proteinExistence type="predicted"/>
<dbReference type="GO" id="GO:0005737">
    <property type="term" value="C:cytoplasm"/>
    <property type="evidence" value="ECO:0007669"/>
    <property type="project" value="UniProtKB-SubCell"/>
</dbReference>
<dbReference type="SMART" id="SM00386">
    <property type="entry name" value="HAT"/>
    <property type="match status" value="6"/>
</dbReference>
<evidence type="ECO:0000256" key="5">
    <source>
        <dbReference type="SAM" id="Coils"/>
    </source>
</evidence>
<dbReference type="InterPro" id="IPR008847">
    <property type="entry name" value="Suf"/>
</dbReference>
<keyword evidence="5" id="KW-0175">Coiled coil</keyword>
<protein>
    <recommendedName>
        <fullName evidence="4">mRNA 3'-end-processing protein RNA14</fullName>
    </recommendedName>
</protein>
<feature type="region of interest" description="Disordered" evidence="6">
    <location>
        <begin position="546"/>
        <end position="573"/>
    </location>
</feature>
<comment type="function">
    <text evidence="1 4">Component of the cleavage factor IA (CFIA) complex, which is involved in the endonucleolytic cleavage during polyadenylation-dependent pre-mRNA 3'-end formation.</text>
</comment>
<dbReference type="EMBL" id="CAJPDQ010000008">
    <property type="protein sequence ID" value="CAF9913543.1"/>
    <property type="molecule type" value="Genomic_DNA"/>
</dbReference>
<accession>A0A8H3F0H1</accession>
<dbReference type="Proteomes" id="UP000664169">
    <property type="component" value="Unassembled WGS sequence"/>
</dbReference>
<keyword evidence="3 4" id="KW-0539">Nucleus</keyword>
<evidence type="ECO:0000256" key="3">
    <source>
        <dbReference type="ARBA" id="ARBA00023242"/>
    </source>
</evidence>
<keyword evidence="9" id="KW-1185">Reference proteome</keyword>
<dbReference type="GO" id="GO:0005634">
    <property type="term" value="C:nucleus"/>
    <property type="evidence" value="ECO:0007669"/>
    <property type="project" value="UniProtKB-SubCell"/>
</dbReference>
<evidence type="ECO:0000256" key="2">
    <source>
        <dbReference type="ARBA" id="ARBA00022737"/>
    </source>
</evidence>
<evidence type="ECO:0000313" key="8">
    <source>
        <dbReference type="EMBL" id="CAF9913543.1"/>
    </source>
</evidence>
<feature type="domain" description="Suppressor of forked" evidence="7">
    <location>
        <begin position="151"/>
        <end position="783"/>
    </location>
</feature>
<evidence type="ECO:0000313" key="9">
    <source>
        <dbReference type="Proteomes" id="UP000664169"/>
    </source>
</evidence>
<feature type="coiled-coil region" evidence="5">
    <location>
        <begin position="518"/>
        <end position="545"/>
    </location>
</feature>
<keyword evidence="2" id="KW-0677">Repeat</keyword>
<comment type="caution">
    <text evidence="8">The sequence shown here is derived from an EMBL/GenBank/DDBJ whole genome shotgun (WGS) entry which is preliminary data.</text>
</comment>
<feature type="compositionally biased region" description="Basic and acidic residues" evidence="6">
    <location>
        <begin position="564"/>
        <end position="573"/>
    </location>
</feature>